<feature type="transmembrane region" description="Helical" evidence="2">
    <location>
        <begin position="71"/>
        <end position="93"/>
    </location>
</feature>
<name>A0AAN5DIF2_9BILA</name>
<feature type="transmembrane region" description="Helical" evidence="2">
    <location>
        <begin position="136"/>
        <end position="153"/>
    </location>
</feature>
<feature type="region of interest" description="Disordered" evidence="1">
    <location>
        <begin position="1"/>
        <end position="20"/>
    </location>
</feature>
<evidence type="ECO:0000256" key="2">
    <source>
        <dbReference type="SAM" id="Phobius"/>
    </source>
</evidence>
<dbReference type="InterPro" id="IPR032055">
    <property type="entry name" value="TMEM72"/>
</dbReference>
<dbReference type="EMBL" id="BTRK01000006">
    <property type="protein sequence ID" value="GMR62887.1"/>
    <property type="molecule type" value="Genomic_DNA"/>
</dbReference>
<keyword evidence="4" id="KW-1185">Reference proteome</keyword>
<dbReference type="Pfam" id="PF16054">
    <property type="entry name" value="TMEM72"/>
    <property type="match status" value="1"/>
</dbReference>
<keyword evidence="2" id="KW-0472">Membrane</keyword>
<evidence type="ECO:0000256" key="1">
    <source>
        <dbReference type="SAM" id="MobiDB-lite"/>
    </source>
</evidence>
<keyword evidence="2" id="KW-1133">Transmembrane helix</keyword>
<dbReference type="PANTHER" id="PTHR28474:SF1">
    <property type="entry name" value="TRANSMEMBRANE PROTEIN 72"/>
    <property type="match status" value="1"/>
</dbReference>
<feature type="transmembrane region" description="Helical" evidence="2">
    <location>
        <begin position="113"/>
        <end position="130"/>
    </location>
</feature>
<keyword evidence="2" id="KW-0812">Transmembrane</keyword>
<dbReference type="PANTHER" id="PTHR28474">
    <property type="entry name" value="TRANSMEMBRANE PROTEIN 72"/>
    <property type="match status" value="1"/>
</dbReference>
<proteinExistence type="predicted"/>
<accession>A0AAN5DIF2</accession>
<sequence>SVPAASMGNRPSSSTTNSSVNLVETGSTRVLRRPIFKIVKYVRTLVGILTVIALIIAGIDSVLSLPSIPVGIYLIVIVCPVFLLEVGYIIRTVCGTDGICCRTFSLVLSFDKISRGLFYLLLSIPCFLDILGPSTFTQIAGAFLIISGILYILKGREYKTVKTYVNNTSPVQPARDPA</sequence>
<gene>
    <name evidence="3" type="ORF">PMAYCL1PPCAC_33082</name>
</gene>
<feature type="non-terminal residue" evidence="3">
    <location>
        <position position="1"/>
    </location>
</feature>
<reference evidence="4" key="1">
    <citation type="submission" date="2022-10" db="EMBL/GenBank/DDBJ databases">
        <title>Genome assembly of Pristionchus species.</title>
        <authorList>
            <person name="Yoshida K."/>
            <person name="Sommer R.J."/>
        </authorList>
    </citation>
    <scope>NUCLEOTIDE SEQUENCE [LARGE SCALE GENOMIC DNA]</scope>
    <source>
        <strain evidence="4">RS5460</strain>
    </source>
</reference>
<comment type="caution">
    <text evidence="3">The sequence shown here is derived from an EMBL/GenBank/DDBJ whole genome shotgun (WGS) entry which is preliminary data.</text>
</comment>
<evidence type="ECO:0000313" key="4">
    <source>
        <dbReference type="Proteomes" id="UP001328107"/>
    </source>
</evidence>
<dbReference type="AlphaFoldDB" id="A0AAN5DIF2"/>
<organism evidence="3 4">
    <name type="scientific">Pristionchus mayeri</name>
    <dbReference type="NCBI Taxonomy" id="1317129"/>
    <lineage>
        <taxon>Eukaryota</taxon>
        <taxon>Metazoa</taxon>
        <taxon>Ecdysozoa</taxon>
        <taxon>Nematoda</taxon>
        <taxon>Chromadorea</taxon>
        <taxon>Rhabditida</taxon>
        <taxon>Rhabditina</taxon>
        <taxon>Diplogasteromorpha</taxon>
        <taxon>Diplogasteroidea</taxon>
        <taxon>Neodiplogasteridae</taxon>
        <taxon>Pristionchus</taxon>
    </lineage>
</organism>
<feature type="transmembrane region" description="Helical" evidence="2">
    <location>
        <begin position="41"/>
        <end position="59"/>
    </location>
</feature>
<evidence type="ECO:0000313" key="3">
    <source>
        <dbReference type="EMBL" id="GMR62887.1"/>
    </source>
</evidence>
<protein>
    <submittedName>
        <fullName evidence="3">Uncharacterized protein</fullName>
    </submittedName>
</protein>
<dbReference type="Proteomes" id="UP001328107">
    <property type="component" value="Unassembled WGS sequence"/>
</dbReference>